<dbReference type="InterPro" id="IPR009602">
    <property type="entry name" value="CBAR/FAM92"/>
</dbReference>
<dbReference type="GO" id="GO:0060271">
    <property type="term" value="P:cilium assembly"/>
    <property type="evidence" value="ECO:0007669"/>
    <property type="project" value="TreeGrafter"/>
</dbReference>
<feature type="region of interest" description="Disordered" evidence="3">
    <location>
        <begin position="263"/>
        <end position="385"/>
    </location>
</feature>
<keyword evidence="5" id="KW-1185">Reference proteome</keyword>
<dbReference type="Gene3D" id="1.20.1270.60">
    <property type="entry name" value="Arfaptin homology (AH) domain/BAR domain"/>
    <property type="match status" value="1"/>
</dbReference>
<dbReference type="AlphaFoldDB" id="A0A6A5E9M3"/>
<keyword evidence="2" id="KW-0175">Coiled coil</keyword>
<feature type="compositionally biased region" description="Acidic residues" evidence="3">
    <location>
        <begin position="336"/>
        <end position="364"/>
    </location>
</feature>
<comment type="caution">
    <text evidence="4">The sequence shown here is derived from an EMBL/GenBank/DDBJ whole genome shotgun (WGS) entry which is preliminary data.</text>
</comment>
<name>A0A6A5E9M3_PERFL</name>
<dbReference type="SUPFAM" id="SSF103657">
    <property type="entry name" value="BAR/IMD domain-like"/>
    <property type="match status" value="1"/>
</dbReference>
<dbReference type="InterPro" id="IPR027267">
    <property type="entry name" value="AH/BAR_dom_sf"/>
</dbReference>
<evidence type="ECO:0000256" key="1">
    <source>
        <dbReference type="ARBA" id="ARBA00004114"/>
    </source>
</evidence>
<evidence type="ECO:0000256" key="2">
    <source>
        <dbReference type="SAM" id="Coils"/>
    </source>
</evidence>
<evidence type="ECO:0000313" key="5">
    <source>
        <dbReference type="Proteomes" id="UP000465112"/>
    </source>
</evidence>
<protein>
    <recommendedName>
        <fullName evidence="6">BAR domain-containing protein</fullName>
    </recommendedName>
</protein>
<evidence type="ECO:0008006" key="6">
    <source>
        <dbReference type="Google" id="ProtNLM"/>
    </source>
</evidence>
<organism evidence="4 5">
    <name type="scientific">Perca fluviatilis</name>
    <name type="common">European perch</name>
    <dbReference type="NCBI Taxonomy" id="8168"/>
    <lineage>
        <taxon>Eukaryota</taxon>
        <taxon>Metazoa</taxon>
        <taxon>Chordata</taxon>
        <taxon>Craniata</taxon>
        <taxon>Vertebrata</taxon>
        <taxon>Euteleostomi</taxon>
        <taxon>Actinopterygii</taxon>
        <taxon>Neopterygii</taxon>
        <taxon>Teleostei</taxon>
        <taxon>Neoteleostei</taxon>
        <taxon>Acanthomorphata</taxon>
        <taxon>Eupercaria</taxon>
        <taxon>Perciformes</taxon>
        <taxon>Percoidei</taxon>
        <taxon>Percidae</taxon>
        <taxon>Percinae</taxon>
        <taxon>Perca</taxon>
    </lineage>
</organism>
<evidence type="ECO:0000313" key="4">
    <source>
        <dbReference type="EMBL" id="KAF1372754.1"/>
    </source>
</evidence>
<dbReference type="PANTHER" id="PTHR21223">
    <property type="entry name" value="CBY1-INTERACTING BAR DOMAIN-CONTAINING PROTEIN HOMOLOG"/>
    <property type="match status" value="1"/>
</dbReference>
<feature type="region of interest" description="Disordered" evidence="3">
    <location>
        <begin position="1"/>
        <end position="50"/>
    </location>
</feature>
<accession>A0A6A5E9M3</accession>
<dbReference type="Proteomes" id="UP000465112">
    <property type="component" value="Chromosome 22"/>
</dbReference>
<feature type="compositionally biased region" description="Polar residues" evidence="3">
    <location>
        <begin position="295"/>
        <end position="319"/>
    </location>
</feature>
<reference evidence="4 5" key="1">
    <citation type="submission" date="2019-06" db="EMBL/GenBank/DDBJ databases">
        <title>A chromosome-scale genome assembly of the European perch, Perca fluviatilis.</title>
        <authorList>
            <person name="Roques C."/>
            <person name="Zahm M."/>
            <person name="Cabau C."/>
            <person name="Klopp C."/>
            <person name="Bouchez O."/>
            <person name="Donnadieu C."/>
            <person name="Kuhl H."/>
            <person name="Gislard M."/>
            <person name="Guendouz S."/>
            <person name="Journot L."/>
            <person name="Haffray P."/>
            <person name="Bestin A."/>
            <person name="Morvezen R."/>
            <person name="Feron R."/>
            <person name="Wen M."/>
            <person name="Jouanno E."/>
            <person name="Herpin A."/>
            <person name="Schartl M."/>
            <person name="Postlethwait J."/>
            <person name="Schaerlinger B."/>
            <person name="Chardard D."/>
            <person name="Lecocq T."/>
            <person name="Poncet C."/>
            <person name="Jaffrelo L."/>
            <person name="Lampietro C."/>
            <person name="Guiguen Y."/>
        </authorList>
    </citation>
    <scope>NUCLEOTIDE SEQUENCE [LARGE SCALE GENOMIC DNA]</scope>
    <source>
        <tissue evidence="4">Blood</tissue>
    </source>
</reference>
<feature type="coiled-coil region" evidence="2">
    <location>
        <begin position="151"/>
        <end position="211"/>
    </location>
</feature>
<dbReference type="GO" id="GO:0035869">
    <property type="term" value="C:ciliary transition zone"/>
    <property type="evidence" value="ECO:0007669"/>
    <property type="project" value="TreeGrafter"/>
</dbReference>
<feature type="compositionally biased region" description="Basic and acidic residues" evidence="3">
    <location>
        <begin position="1"/>
        <end position="11"/>
    </location>
</feature>
<gene>
    <name evidence="4" type="ORF">PFLUV_G00251870</name>
</gene>
<comment type="subcellular location">
    <subcellularLocation>
        <location evidence="1">Cytoplasm</location>
        <location evidence="1">Cytoskeleton</location>
        <location evidence="1">Microtubule organizing center</location>
        <location evidence="1">Centrosome</location>
        <location evidence="1">Centriole</location>
    </subcellularLocation>
</comment>
<dbReference type="PANTHER" id="PTHR21223:SF3">
    <property type="entry name" value="CBY1-INTERACTING BAR DOMAIN-CONTAINING PROTEIN 2"/>
    <property type="match status" value="1"/>
</dbReference>
<dbReference type="Pfam" id="PF06730">
    <property type="entry name" value="FAM92"/>
    <property type="match status" value="1"/>
</dbReference>
<evidence type="ECO:0000256" key="3">
    <source>
        <dbReference type="SAM" id="MobiDB-lite"/>
    </source>
</evidence>
<dbReference type="GO" id="GO:0005814">
    <property type="term" value="C:centriole"/>
    <property type="evidence" value="ECO:0007669"/>
    <property type="project" value="UniProtKB-SubCell"/>
</dbReference>
<feature type="compositionally biased region" description="Basic and acidic residues" evidence="3">
    <location>
        <begin position="23"/>
        <end position="39"/>
    </location>
</feature>
<proteinExistence type="predicted"/>
<sequence length="385" mass="44504">MTSLPTEEKINRHGLPLPSAGENEPRQTPEQRSCGEDNRTNMNSFSRDVQVRSMEQTVKHAEKYLGEICSLLASYTRKTAKLRDKADLLVAQLYDFSSREDPELQIGLKNLAEDLAMVQDYRQAQVERLETRVVAPLKAYGDIVKNKRVDLKKFSTDLNKELKELQKLEKIRLRNPADLQSIAEVNAQKASNKAQHSIRQLEETITDFQRQKLEDIKMIFKDFITVEMLFHAKALEVYAHTYHNLEAMDIQKDLELFSGRIRMPDTPDGRLDTPLTGYSSPLMSRYPGPPLASPRGQSLRSTLPSTTGPNHRQQHSQYPDTVRRARSNLQRQRGMEDEEPDGEEEYEEVDEEEEEEIYESEIEEGQPTSRQSYAAQYAQMRRWQK</sequence>
<dbReference type="GO" id="GO:0036064">
    <property type="term" value="C:ciliary basal body"/>
    <property type="evidence" value="ECO:0007669"/>
    <property type="project" value="TreeGrafter"/>
</dbReference>
<dbReference type="EMBL" id="VHII01000022">
    <property type="protein sequence ID" value="KAF1372754.1"/>
    <property type="molecule type" value="Genomic_DNA"/>
</dbReference>